<sequence>MASMVRLDSSAAIQELAVTAGQECGYWYACHHDPRQHSDSGLYSCSRTEGQMDFAKAFCREHVDFYQKWRVTCRLEVRGPLQLRHGSAHFPHPETTILPLRGIANNEVAPQVQFEMGGEIYVLDWAAGSGTWFPRPIKLSVLAGCLSFLVIELVPLWR</sequence>
<organism evidence="1 2">
    <name type="scientific">Microdochium trichocladiopsis</name>
    <dbReference type="NCBI Taxonomy" id="1682393"/>
    <lineage>
        <taxon>Eukaryota</taxon>
        <taxon>Fungi</taxon>
        <taxon>Dikarya</taxon>
        <taxon>Ascomycota</taxon>
        <taxon>Pezizomycotina</taxon>
        <taxon>Sordariomycetes</taxon>
        <taxon>Xylariomycetidae</taxon>
        <taxon>Xylariales</taxon>
        <taxon>Microdochiaceae</taxon>
        <taxon>Microdochium</taxon>
    </lineage>
</organism>
<dbReference type="EMBL" id="JAGTJQ010000005">
    <property type="protein sequence ID" value="KAH7031040.1"/>
    <property type="molecule type" value="Genomic_DNA"/>
</dbReference>
<protein>
    <submittedName>
        <fullName evidence="1">Uncharacterized protein</fullName>
    </submittedName>
</protein>
<keyword evidence="2" id="KW-1185">Reference proteome</keyword>
<accession>A0A9P9BQN4</accession>
<dbReference type="GeneID" id="70177540"/>
<name>A0A9P9BQN4_9PEZI</name>
<evidence type="ECO:0000313" key="2">
    <source>
        <dbReference type="Proteomes" id="UP000756346"/>
    </source>
</evidence>
<dbReference type="RefSeq" id="XP_046012720.1">
    <property type="nucleotide sequence ID" value="XM_046147994.1"/>
</dbReference>
<gene>
    <name evidence="1" type="ORF">B0I36DRAFT_117898</name>
</gene>
<dbReference type="AlphaFoldDB" id="A0A9P9BQN4"/>
<proteinExistence type="predicted"/>
<dbReference type="Proteomes" id="UP000756346">
    <property type="component" value="Unassembled WGS sequence"/>
</dbReference>
<evidence type="ECO:0000313" key="1">
    <source>
        <dbReference type="EMBL" id="KAH7031040.1"/>
    </source>
</evidence>
<comment type="caution">
    <text evidence="1">The sequence shown here is derived from an EMBL/GenBank/DDBJ whole genome shotgun (WGS) entry which is preliminary data.</text>
</comment>
<reference evidence="1" key="1">
    <citation type="journal article" date="2021" name="Nat. Commun.">
        <title>Genetic determinants of endophytism in the Arabidopsis root mycobiome.</title>
        <authorList>
            <person name="Mesny F."/>
            <person name="Miyauchi S."/>
            <person name="Thiergart T."/>
            <person name="Pickel B."/>
            <person name="Atanasova L."/>
            <person name="Karlsson M."/>
            <person name="Huettel B."/>
            <person name="Barry K.W."/>
            <person name="Haridas S."/>
            <person name="Chen C."/>
            <person name="Bauer D."/>
            <person name="Andreopoulos W."/>
            <person name="Pangilinan J."/>
            <person name="LaButti K."/>
            <person name="Riley R."/>
            <person name="Lipzen A."/>
            <person name="Clum A."/>
            <person name="Drula E."/>
            <person name="Henrissat B."/>
            <person name="Kohler A."/>
            <person name="Grigoriev I.V."/>
            <person name="Martin F.M."/>
            <person name="Hacquard S."/>
        </authorList>
    </citation>
    <scope>NUCLEOTIDE SEQUENCE</scope>
    <source>
        <strain evidence="1">MPI-CAGE-CH-0230</strain>
    </source>
</reference>